<dbReference type="Proteomes" id="UP000424527">
    <property type="component" value="Unassembled WGS sequence"/>
</dbReference>
<evidence type="ECO:0000313" key="2">
    <source>
        <dbReference type="Proteomes" id="UP000424527"/>
    </source>
</evidence>
<dbReference type="PANTHER" id="PTHR19446">
    <property type="entry name" value="REVERSE TRANSCRIPTASES"/>
    <property type="match status" value="1"/>
</dbReference>
<protein>
    <submittedName>
        <fullName evidence="1">Transposon TX1 uncharacterized 149 kDa protein ORF 2</fullName>
    </submittedName>
</protein>
<keyword evidence="2" id="KW-1185">Reference proteome</keyword>
<reference evidence="1 2" key="1">
    <citation type="submission" date="2019-07" db="EMBL/GenBank/DDBJ databases">
        <title>Chromosome genome assembly for large yellow croaker.</title>
        <authorList>
            <person name="Xiao S."/>
        </authorList>
    </citation>
    <scope>NUCLEOTIDE SEQUENCE [LARGE SCALE GENOMIC DNA]</scope>
    <source>
        <strain evidence="1">JMULYC20181020</strain>
        <tissue evidence="1">Muscle</tissue>
    </source>
</reference>
<sequence length="195" mass="21803">MVVLFLETVEQVNRLVETGITVNGMFEPVMPLTQPATKITLSNVPPFISDDFLTRELSRHGKVVSPIRKVSAEANPQLDSPLTPQELYAALQSMQGRKAPGIDGLTVEFYKVFWDILAGDILDVFNESLVAGSLALSSRRAIITLLPKKGNLQDIKNWRPVSLLCTDYKILSKVLANRLRGVMEQILMFWRSPVH</sequence>
<organism evidence="1 2">
    <name type="scientific">Larimichthys crocea</name>
    <name type="common">Large yellow croaker</name>
    <name type="synonym">Pseudosciaena crocea</name>
    <dbReference type="NCBI Taxonomy" id="215358"/>
    <lineage>
        <taxon>Eukaryota</taxon>
        <taxon>Metazoa</taxon>
        <taxon>Chordata</taxon>
        <taxon>Craniata</taxon>
        <taxon>Vertebrata</taxon>
        <taxon>Euteleostomi</taxon>
        <taxon>Actinopterygii</taxon>
        <taxon>Neopterygii</taxon>
        <taxon>Teleostei</taxon>
        <taxon>Neoteleostei</taxon>
        <taxon>Acanthomorphata</taxon>
        <taxon>Eupercaria</taxon>
        <taxon>Sciaenidae</taxon>
        <taxon>Larimichthys</taxon>
    </lineage>
</organism>
<accession>A0A6G0HGK3</accession>
<dbReference type="AlphaFoldDB" id="A0A6G0HGK3"/>
<gene>
    <name evidence="1" type="ORF">D5F01_LYC23703</name>
</gene>
<evidence type="ECO:0000313" key="1">
    <source>
        <dbReference type="EMBL" id="KAE8278213.1"/>
    </source>
</evidence>
<comment type="caution">
    <text evidence="1">The sequence shown here is derived from an EMBL/GenBank/DDBJ whole genome shotgun (WGS) entry which is preliminary data.</text>
</comment>
<name>A0A6G0HGK3_LARCR</name>
<dbReference type="EMBL" id="REGW02000026">
    <property type="protein sequence ID" value="KAE8278213.1"/>
    <property type="molecule type" value="Genomic_DNA"/>
</dbReference>
<proteinExistence type="predicted"/>